<evidence type="ECO:0000256" key="1">
    <source>
        <dbReference type="SAM" id="SignalP"/>
    </source>
</evidence>
<dbReference type="OrthoDB" id="7794186at2"/>
<dbReference type="InterPro" id="IPR025667">
    <property type="entry name" value="SprB_repeat"/>
</dbReference>
<dbReference type="Gene3D" id="2.60.120.260">
    <property type="entry name" value="Galactose-binding domain-like"/>
    <property type="match status" value="1"/>
</dbReference>
<name>A0A1I0S8L7_9BACT</name>
<dbReference type="Gene3D" id="2.60.40.740">
    <property type="match status" value="1"/>
</dbReference>
<dbReference type="AlphaFoldDB" id="A0A1I0S8L7"/>
<dbReference type="NCBIfam" id="TIGR04131">
    <property type="entry name" value="Bac_Flav_CTERM"/>
    <property type="match status" value="1"/>
</dbReference>
<sequence>MCNRPCFALKILLYCLFACCIKANGQDIPLKNPSFEDKPVQGKAPKSWTTAIGTPDIQPGIFGIALPPSDGNSYVGLHGGPLWPEGIAQAVSMKGGYSYSLSFDLAYTAFYAYAGCYGNIAIYAGDTPGDTAELLWRSGPFSHTNWKRYNAVVNPARDYKYISFWTDAAVACEKSAYGSIVLIDNLSPSLREIPQVIIAVENTCRGKTMGTASAKVIGNAGPYTYLWTPGGQTTNKINNLSPGNYQVTVTAANGTSATASVTVKEIVLVSKVSTTLSGCHGEAKNEIRIVTEGGLPPYRYYLNNAVQPTYTPEFKGLKAGNYFVAVKDDMGCEDKLRDIKITEPDPLQIVGVNTRDISCSETTDGKIELKVTGGTSPYLYKLETSGWQTDNSFSQLGEGSHQFQVKDQYSCLTDGSASIKRNIRECAVFVPTAFTPNGDGQNDLFRAKVHDDVHDYRLDVFTRWGQTVFSTNNPEGAWDGLFKGSALPAATYVWVLLYTDSKQQARKQTGTVMLIR</sequence>
<reference evidence="3" key="1">
    <citation type="submission" date="2016-10" db="EMBL/GenBank/DDBJ databases">
        <authorList>
            <person name="Varghese N."/>
            <person name="Submissions S."/>
        </authorList>
    </citation>
    <scope>NUCLEOTIDE SEQUENCE [LARGE SCALE GENOMIC DNA]</scope>
    <source>
        <strain evidence="3">DSM 3695</strain>
    </source>
</reference>
<feature type="signal peptide" evidence="1">
    <location>
        <begin position="1"/>
        <end position="25"/>
    </location>
</feature>
<organism evidence="2 3">
    <name type="scientific">Chitinophaga arvensicola</name>
    <dbReference type="NCBI Taxonomy" id="29529"/>
    <lineage>
        <taxon>Bacteria</taxon>
        <taxon>Pseudomonadati</taxon>
        <taxon>Bacteroidota</taxon>
        <taxon>Chitinophagia</taxon>
        <taxon>Chitinophagales</taxon>
        <taxon>Chitinophagaceae</taxon>
        <taxon>Chitinophaga</taxon>
    </lineage>
</organism>
<dbReference type="InterPro" id="IPR035986">
    <property type="entry name" value="PKD_dom_sf"/>
</dbReference>
<proteinExistence type="predicted"/>
<accession>A0A1I0S8L7</accession>
<dbReference type="InterPro" id="IPR026341">
    <property type="entry name" value="T9SS_type_B"/>
</dbReference>
<dbReference type="CDD" id="cd00146">
    <property type="entry name" value="PKD"/>
    <property type="match status" value="1"/>
</dbReference>
<dbReference type="EMBL" id="FOJG01000002">
    <property type="protein sequence ID" value="SEW52467.1"/>
    <property type="molecule type" value="Genomic_DNA"/>
</dbReference>
<dbReference type="STRING" id="29529.SAMN04488122_4852"/>
<feature type="chain" id="PRO_5011726952" evidence="1">
    <location>
        <begin position="26"/>
        <end position="516"/>
    </location>
</feature>
<keyword evidence="1" id="KW-0732">Signal</keyword>
<protein>
    <submittedName>
        <fullName evidence="2">Gliding motility-associated C-terminal domain-containing protein</fullName>
    </submittedName>
</protein>
<gene>
    <name evidence="2" type="ORF">SAMN04488122_4852</name>
</gene>
<evidence type="ECO:0000313" key="2">
    <source>
        <dbReference type="EMBL" id="SEW52467.1"/>
    </source>
</evidence>
<keyword evidence="3" id="KW-1185">Reference proteome</keyword>
<dbReference type="SUPFAM" id="SSF49299">
    <property type="entry name" value="PKD domain"/>
    <property type="match status" value="1"/>
</dbReference>
<dbReference type="Pfam" id="PF13585">
    <property type="entry name" value="CHU_C"/>
    <property type="match status" value="1"/>
</dbReference>
<evidence type="ECO:0000313" key="3">
    <source>
        <dbReference type="Proteomes" id="UP000199310"/>
    </source>
</evidence>
<dbReference type="Pfam" id="PF13573">
    <property type="entry name" value="SprB"/>
    <property type="match status" value="2"/>
</dbReference>
<dbReference type="Proteomes" id="UP000199310">
    <property type="component" value="Unassembled WGS sequence"/>
</dbReference>